<dbReference type="InterPro" id="IPR036693">
    <property type="entry name" value="TF_LuxR_autoind-bd_dom_sf"/>
</dbReference>
<dbReference type="Pfam" id="PF00196">
    <property type="entry name" value="GerE"/>
    <property type="match status" value="1"/>
</dbReference>
<sequence>MFSTIHSNTFIADTLREYIEKKLQPYSLPSYAFTVINKKDPSKILIISSYPKEWVELYKANKFQNIDPVVLYALRRTSPFAWDENLTLMTKVKASKIFSLSKKYNIANGFTFVLHDHTNNISLLSLLIDKKNQSDLEEVIINDISKLQMTLIDINEQMNKLVQTTSPIETTHSRGQKSMFSSRENEVLYWTSMGKTYAETALILGITVRTVKFHMGNSIKKMGVNNAKQAIRLGMELGLIHSLHS</sequence>
<dbReference type="GO" id="GO:0006355">
    <property type="term" value="P:regulation of DNA-templated transcription"/>
    <property type="evidence" value="ECO:0007669"/>
    <property type="project" value="InterPro"/>
</dbReference>
<keyword evidence="3" id="KW-0804">Transcription</keyword>
<gene>
    <name evidence="5" type="ORF">BTJ39_01030</name>
</gene>
<dbReference type="SUPFAM" id="SSF46894">
    <property type="entry name" value="C-terminal effector domain of the bipartite response regulators"/>
    <property type="match status" value="1"/>
</dbReference>
<evidence type="ECO:0000256" key="1">
    <source>
        <dbReference type="ARBA" id="ARBA00023015"/>
    </source>
</evidence>
<evidence type="ECO:0000256" key="2">
    <source>
        <dbReference type="ARBA" id="ARBA00023125"/>
    </source>
</evidence>
<keyword evidence="6" id="KW-1185">Reference proteome</keyword>
<dbReference type="SUPFAM" id="SSF75516">
    <property type="entry name" value="Pheromone-binding domain of LuxR-like quorum-sensing transcription factors"/>
    <property type="match status" value="1"/>
</dbReference>
<dbReference type="InterPro" id="IPR000792">
    <property type="entry name" value="Tscrpt_reg_LuxR_C"/>
</dbReference>
<dbReference type="Pfam" id="PF03472">
    <property type="entry name" value="Autoind_bind"/>
    <property type="match status" value="1"/>
</dbReference>
<accession>A0A1S8YSH1</accession>
<dbReference type="CDD" id="cd06170">
    <property type="entry name" value="LuxR_C_like"/>
    <property type="match status" value="1"/>
</dbReference>
<evidence type="ECO:0000256" key="3">
    <source>
        <dbReference type="ARBA" id="ARBA00023163"/>
    </source>
</evidence>
<dbReference type="EMBL" id="MRUL01000001">
    <property type="protein sequence ID" value="OON41776.1"/>
    <property type="molecule type" value="Genomic_DNA"/>
</dbReference>
<protein>
    <submittedName>
        <fullName evidence="5">LuxR family transcriptional regulator</fullName>
    </submittedName>
</protein>
<dbReference type="Gene3D" id="3.30.450.80">
    <property type="entry name" value="Transcription factor LuxR-like, autoinducer-binding domain"/>
    <property type="match status" value="1"/>
</dbReference>
<evidence type="ECO:0000259" key="4">
    <source>
        <dbReference type="PROSITE" id="PS50043"/>
    </source>
</evidence>
<keyword evidence="1" id="KW-0805">Transcription regulation</keyword>
<dbReference type="InterPro" id="IPR005143">
    <property type="entry name" value="TF_LuxR_autoind-bd_dom"/>
</dbReference>
<dbReference type="InterPro" id="IPR036388">
    <property type="entry name" value="WH-like_DNA-bd_sf"/>
</dbReference>
<keyword evidence="2" id="KW-0238">DNA-binding</keyword>
<dbReference type="InterPro" id="IPR016032">
    <property type="entry name" value="Sig_transdc_resp-reg_C-effctor"/>
</dbReference>
<dbReference type="RefSeq" id="WP_078000801.1">
    <property type="nucleotide sequence ID" value="NZ_MRUL01000001.1"/>
</dbReference>
<feature type="domain" description="HTH luxR-type" evidence="4">
    <location>
        <begin position="173"/>
        <end position="238"/>
    </location>
</feature>
<reference evidence="5 6" key="1">
    <citation type="submission" date="2016-12" db="EMBL/GenBank/DDBJ databases">
        <title>Izhakiella australiana sp. nov. of genus Izhakiella isolated from Australian desert.</title>
        <authorList>
            <person name="Ji M."/>
        </authorList>
    </citation>
    <scope>NUCLEOTIDE SEQUENCE [LARGE SCALE GENOMIC DNA]</scope>
    <source>
        <strain evidence="5 6">D4N98</strain>
    </source>
</reference>
<dbReference type="GO" id="GO:0003677">
    <property type="term" value="F:DNA binding"/>
    <property type="evidence" value="ECO:0007669"/>
    <property type="project" value="UniProtKB-KW"/>
</dbReference>
<proteinExistence type="predicted"/>
<comment type="caution">
    <text evidence="5">The sequence shown here is derived from an EMBL/GenBank/DDBJ whole genome shotgun (WGS) entry which is preliminary data.</text>
</comment>
<name>A0A1S8YSH1_9GAMM</name>
<dbReference type="PRINTS" id="PR00038">
    <property type="entry name" value="HTHLUXR"/>
</dbReference>
<dbReference type="PROSITE" id="PS50043">
    <property type="entry name" value="HTH_LUXR_2"/>
    <property type="match status" value="1"/>
</dbReference>
<dbReference type="AlphaFoldDB" id="A0A1S8YSH1"/>
<dbReference type="STRING" id="1926881.BTJ39_01030"/>
<dbReference type="PANTHER" id="PTHR44688">
    <property type="entry name" value="DNA-BINDING TRANSCRIPTIONAL ACTIVATOR DEVR_DOSR"/>
    <property type="match status" value="1"/>
</dbReference>
<dbReference type="Proteomes" id="UP000190667">
    <property type="component" value="Unassembled WGS sequence"/>
</dbReference>
<evidence type="ECO:0000313" key="6">
    <source>
        <dbReference type="Proteomes" id="UP000190667"/>
    </source>
</evidence>
<dbReference type="PANTHER" id="PTHR44688:SF16">
    <property type="entry name" value="DNA-BINDING TRANSCRIPTIONAL ACTIVATOR DEVR_DOSR"/>
    <property type="match status" value="1"/>
</dbReference>
<dbReference type="Gene3D" id="1.10.10.10">
    <property type="entry name" value="Winged helix-like DNA-binding domain superfamily/Winged helix DNA-binding domain"/>
    <property type="match status" value="1"/>
</dbReference>
<dbReference type="SMART" id="SM00421">
    <property type="entry name" value="HTH_LUXR"/>
    <property type="match status" value="1"/>
</dbReference>
<evidence type="ECO:0000313" key="5">
    <source>
        <dbReference type="EMBL" id="OON41776.1"/>
    </source>
</evidence>
<dbReference type="OrthoDB" id="9774661at2"/>
<organism evidence="5 6">
    <name type="scientific">Izhakiella australiensis</name>
    <dbReference type="NCBI Taxonomy" id="1926881"/>
    <lineage>
        <taxon>Bacteria</taxon>
        <taxon>Pseudomonadati</taxon>
        <taxon>Pseudomonadota</taxon>
        <taxon>Gammaproteobacteria</taxon>
        <taxon>Enterobacterales</taxon>
        <taxon>Erwiniaceae</taxon>
        <taxon>Izhakiella</taxon>
    </lineage>
</organism>